<protein>
    <submittedName>
        <fullName evidence="2">Uncharacterized protein</fullName>
    </submittedName>
</protein>
<evidence type="ECO:0000256" key="1">
    <source>
        <dbReference type="SAM" id="MobiDB-lite"/>
    </source>
</evidence>
<feature type="region of interest" description="Disordered" evidence="1">
    <location>
        <begin position="180"/>
        <end position="206"/>
    </location>
</feature>
<keyword evidence="3" id="KW-1185">Reference proteome</keyword>
<dbReference type="EMBL" id="BRXU01000004">
    <property type="protein sequence ID" value="GLC51638.1"/>
    <property type="molecule type" value="Genomic_DNA"/>
</dbReference>
<reference evidence="2 3" key="1">
    <citation type="journal article" date="2023" name="Commun. Biol.">
        <title>Reorganization of the ancestral sex-determining regions during the evolution of trioecy in Pleodorina starrii.</title>
        <authorList>
            <person name="Takahashi K."/>
            <person name="Suzuki S."/>
            <person name="Kawai-Toyooka H."/>
            <person name="Yamamoto K."/>
            <person name="Hamaji T."/>
            <person name="Ootsuki R."/>
            <person name="Yamaguchi H."/>
            <person name="Kawachi M."/>
            <person name="Higashiyama T."/>
            <person name="Nozaki H."/>
        </authorList>
    </citation>
    <scope>NUCLEOTIDE SEQUENCE [LARGE SCALE GENOMIC DNA]</scope>
    <source>
        <strain evidence="2 3">NIES-4479</strain>
    </source>
</reference>
<evidence type="ECO:0000313" key="3">
    <source>
        <dbReference type="Proteomes" id="UP001165080"/>
    </source>
</evidence>
<feature type="compositionally biased region" description="Low complexity" evidence="1">
    <location>
        <begin position="188"/>
        <end position="206"/>
    </location>
</feature>
<comment type="caution">
    <text evidence="2">The sequence shown here is derived from an EMBL/GenBank/DDBJ whole genome shotgun (WGS) entry which is preliminary data.</text>
</comment>
<organism evidence="2 3">
    <name type="scientific">Pleodorina starrii</name>
    <dbReference type="NCBI Taxonomy" id="330485"/>
    <lineage>
        <taxon>Eukaryota</taxon>
        <taxon>Viridiplantae</taxon>
        <taxon>Chlorophyta</taxon>
        <taxon>core chlorophytes</taxon>
        <taxon>Chlorophyceae</taxon>
        <taxon>CS clade</taxon>
        <taxon>Chlamydomonadales</taxon>
        <taxon>Volvocaceae</taxon>
        <taxon>Pleodorina</taxon>
    </lineage>
</organism>
<accession>A0A9W6BH15</accession>
<evidence type="ECO:0000313" key="2">
    <source>
        <dbReference type="EMBL" id="GLC51638.1"/>
    </source>
</evidence>
<gene>
    <name evidence="2" type="primary">PLEST004944</name>
    <name evidence="2" type="ORF">PLESTB_000524000</name>
</gene>
<name>A0A9W6BH15_9CHLO</name>
<proteinExistence type="predicted"/>
<dbReference type="OrthoDB" id="543641at2759"/>
<dbReference type="Proteomes" id="UP001165080">
    <property type="component" value="Unassembled WGS sequence"/>
</dbReference>
<dbReference type="AlphaFoldDB" id="A0A9W6BH15"/>
<sequence length="304" mass="30898">MAVIAVETIAAAALRARLRSHGKVAVSVTASAWDLLAGRVGGAKVEGRLWESPLGLTARVLDVQVGLVELDLPAVFAQQRIVLRNTPVGSARVVFNADDFGAFLQHPLVTTAARRAVQGRPFLFDREGVVIAPGSRGSDGCVLFSGLLPASGQRYQLTMRPARGGRAVAVAATPVGAARDIPSGGGAAPTATQGGQQQQAVRSTSSAAGAAAGPLGAVSLATAGSGDEDPLVSGELSRFFSGLLVDLQGAELAFSSMRVYGGSAAGSRRVSGSSGEASVAGSEAVLELDLRATVRSFPPLNLQF</sequence>